<gene>
    <name evidence="5" type="ORF">GCM10007116_18670</name>
    <name evidence="4" type="ORF">HS1genome_1964</name>
</gene>
<dbReference type="InterPro" id="IPR053725">
    <property type="entry name" value="CRISPR_Cas5_sf"/>
</dbReference>
<keyword evidence="2" id="KW-0051">Antiviral defense</keyword>
<dbReference type="RefSeq" id="WP_229768257.1">
    <property type="nucleotide sequence ID" value="NZ_AP018553.1"/>
</dbReference>
<evidence type="ECO:0000256" key="3">
    <source>
        <dbReference type="ARBA" id="ARBA00025626"/>
    </source>
</evidence>
<reference evidence="6" key="2">
    <citation type="submission" date="2018-04" db="EMBL/GenBank/DDBJ databases">
        <title>Complete genome sequence of Sulfodiicoccus acidiphilus strain HS-1.</title>
        <authorList>
            <person name="Sakai H.D."/>
            <person name="Kurosawa N."/>
        </authorList>
    </citation>
    <scope>NUCLEOTIDE SEQUENCE [LARGE SCALE GENOMIC DNA]</scope>
    <source>
        <strain evidence="6">HS-1</strain>
    </source>
</reference>
<dbReference type="NCBIfam" id="TIGR02593">
    <property type="entry name" value="CRISPR_cas5"/>
    <property type="match status" value="1"/>
</dbReference>
<reference evidence="5" key="4">
    <citation type="submission" date="2020-09" db="EMBL/GenBank/DDBJ databases">
        <authorList>
            <person name="Sun Q."/>
            <person name="Ohkuma M."/>
        </authorList>
    </citation>
    <scope>NUCLEOTIDE SEQUENCE</scope>
    <source>
        <strain evidence="5">JCM 31740</strain>
    </source>
</reference>
<evidence type="ECO:0000313" key="4">
    <source>
        <dbReference type="EMBL" id="BBD73575.1"/>
    </source>
</evidence>
<dbReference type="Proteomes" id="UP000276741">
    <property type="component" value="Chromosome"/>
</dbReference>
<dbReference type="KEGG" id="sacd:HS1genome_1964"/>
<comment type="similarity">
    <text evidence="1">Belongs to the CRISPR-associated protein Cas5 family. Subtype I-A/Apern subfamily.</text>
</comment>
<reference evidence="4" key="3">
    <citation type="journal article" date="2019" name="BMC Res. Notes">
        <title>Complete genome sequence of the Sulfodiicoccus acidiphilus strain HS-1T, the first crenarchaeon that lacks polB3, isolated from an acidic hot spring in Ohwaku-dani, Hakone, Japan.</title>
        <authorList>
            <person name="Sakai H.D."/>
            <person name="Kurosawa N."/>
        </authorList>
    </citation>
    <scope>NUCLEOTIDE SEQUENCE</scope>
    <source>
        <strain evidence="4">HS-1</strain>
    </source>
</reference>
<dbReference type="GeneID" id="38667428"/>
<reference evidence="5" key="1">
    <citation type="journal article" date="2014" name="Int. J. Syst. Evol. Microbiol.">
        <title>Complete genome sequence of Corynebacterium casei LMG S-19264T (=DSM 44701T), isolated from a smear-ripened cheese.</title>
        <authorList>
            <consortium name="US DOE Joint Genome Institute (JGI-PGF)"/>
            <person name="Walter F."/>
            <person name="Albersmeier A."/>
            <person name="Kalinowski J."/>
            <person name="Ruckert C."/>
        </authorList>
    </citation>
    <scope>NUCLEOTIDE SEQUENCE</scope>
    <source>
        <strain evidence="5">JCM 31740</strain>
    </source>
</reference>
<dbReference type="InterPro" id="IPR010153">
    <property type="entry name" value="CRISPR-assoc_prot_Cas5a-typ"/>
</dbReference>
<dbReference type="InterPro" id="IPR013422">
    <property type="entry name" value="CRISPR-assoc_prot_Cas5_N"/>
</dbReference>
<dbReference type="NCBIfam" id="TIGR01874">
    <property type="entry name" value="cas_cas5a"/>
    <property type="match status" value="1"/>
</dbReference>
<dbReference type="EMBL" id="AP018553">
    <property type="protein sequence ID" value="BBD73575.1"/>
    <property type="molecule type" value="Genomic_DNA"/>
</dbReference>
<organism evidence="4 6">
    <name type="scientific">Sulfodiicoccus acidiphilus</name>
    <dbReference type="NCBI Taxonomy" id="1670455"/>
    <lineage>
        <taxon>Archaea</taxon>
        <taxon>Thermoproteota</taxon>
        <taxon>Thermoprotei</taxon>
        <taxon>Sulfolobales</taxon>
        <taxon>Sulfolobaceae</taxon>
        <taxon>Sulfodiicoccus</taxon>
    </lineage>
</organism>
<dbReference type="CDD" id="cd09753">
    <property type="entry name" value="Cas5_I-A"/>
    <property type="match status" value="1"/>
</dbReference>
<accession>A0A348B5X3</accession>
<name>A0A348B5X3_9CREN</name>
<proteinExistence type="inferred from homology"/>
<dbReference type="AlphaFoldDB" id="A0A348B5X3"/>
<protein>
    <submittedName>
        <fullName evidence="4">Type I-A CRISPR-associated protein Cas5</fullName>
    </submittedName>
</protein>
<evidence type="ECO:0000256" key="1">
    <source>
        <dbReference type="ARBA" id="ARBA00010891"/>
    </source>
</evidence>
<dbReference type="Gene3D" id="3.30.70.3120">
    <property type="match status" value="1"/>
</dbReference>
<evidence type="ECO:0000313" key="5">
    <source>
        <dbReference type="EMBL" id="GGU01752.1"/>
    </source>
</evidence>
<sequence>MMVSLSDKVNYSKVRLKLHWGFSVAVPRASKAKAAFPLPPPTTLVGALSYGLWRGKDYTPDGKGSPASELHGKVYGAARFGDGTYGVYIEDVVRNVVSYFQKPERRSKREYTFGIVPTGKVYSSGELVVVYLSSQLSTGQLEKLSWSLVRVGSKEGLVSVEDVELGEASRVEGEVTTKFYFPSYLAHEESPFLRQVTFWEGGVVWGEEGKDVNYLIPLRPFPLESVEVQVRAREAYEANGDVVVLG</sequence>
<dbReference type="EMBL" id="BMQS01000020">
    <property type="protein sequence ID" value="GGU01752.1"/>
    <property type="molecule type" value="Genomic_DNA"/>
</dbReference>
<evidence type="ECO:0000313" key="6">
    <source>
        <dbReference type="Proteomes" id="UP000276741"/>
    </source>
</evidence>
<dbReference type="GO" id="GO:0051607">
    <property type="term" value="P:defense response to virus"/>
    <property type="evidence" value="ECO:0007669"/>
    <property type="project" value="UniProtKB-KW"/>
</dbReference>
<keyword evidence="6" id="KW-1185">Reference proteome</keyword>
<evidence type="ECO:0000256" key="2">
    <source>
        <dbReference type="ARBA" id="ARBA00023118"/>
    </source>
</evidence>
<dbReference type="Proteomes" id="UP000616143">
    <property type="component" value="Unassembled WGS sequence"/>
</dbReference>
<comment type="function">
    <text evidence="3">CRISPR (clustered regularly interspaced short palindromic repeat) is an adaptive immune system that provides protection against mobile genetic elements (viruses, transposable elements and conjugative plasmids). CRISPR clusters contain spacers, sequences complementary to antecedent mobile elements, and target invading nucleic acids. CRISPR clusters are transcribed and processed into CRISPR RNA (crRNA).</text>
</comment>